<dbReference type="PANTHER" id="PTHR12696">
    <property type="entry name" value="TIP120"/>
    <property type="match status" value="1"/>
</dbReference>
<keyword evidence="1" id="KW-0677">Repeat</keyword>
<evidence type="ECO:0008006" key="4">
    <source>
        <dbReference type="Google" id="ProtNLM"/>
    </source>
</evidence>
<keyword evidence="2" id="KW-0833">Ubl conjugation pathway</keyword>
<dbReference type="Gene3D" id="1.25.10.10">
    <property type="entry name" value="Leucine-rich Repeat Variant"/>
    <property type="match status" value="1"/>
</dbReference>
<dbReference type="InterPro" id="IPR016024">
    <property type="entry name" value="ARM-type_fold"/>
</dbReference>
<organism evidence="3">
    <name type="scientific">Rhododendron williamsianum</name>
    <dbReference type="NCBI Taxonomy" id="262921"/>
    <lineage>
        <taxon>Eukaryota</taxon>
        <taxon>Viridiplantae</taxon>
        <taxon>Streptophyta</taxon>
        <taxon>Embryophyta</taxon>
        <taxon>Tracheophyta</taxon>
        <taxon>Spermatophyta</taxon>
        <taxon>Magnoliopsida</taxon>
        <taxon>eudicotyledons</taxon>
        <taxon>Gunneridae</taxon>
        <taxon>Pentapetalae</taxon>
        <taxon>asterids</taxon>
        <taxon>Ericales</taxon>
        <taxon>Ericaceae</taxon>
        <taxon>Ericoideae</taxon>
        <taxon>Rhodoreae</taxon>
        <taxon>Rhododendron</taxon>
    </lineage>
</organism>
<proteinExistence type="predicted"/>
<sequence length="183" mass="20158">MGSVTLFLQAIEQSTLQEMANLTMTGILEKMTGKDKDYRYMATSDLLNELNKEGFRPDADLEVKLSNIVLQQLDDAAGDVSGLAVKCLAPLVKKVREQQVVEMTAKLCDKLLDGKDQHRDIASIALKTIISEVPSSSVAQSVLVSISPQLIKGITGPVSFRTFILNSYEYIGVLRLRQARVEN</sequence>
<evidence type="ECO:0000313" key="3">
    <source>
        <dbReference type="EMBL" id="KAE9458503.1"/>
    </source>
</evidence>
<name>A0A6A4LGX0_9ERIC</name>
<reference evidence="3" key="1">
    <citation type="journal article" date="2019" name="Genome Biol. Evol.">
        <title>The Rhododendron genome and chromosomal organization provide insight into shared whole-genome duplications across the heath family (Ericaceae).</title>
        <authorList>
            <person name="Soza V.L."/>
            <person name="Lindsley D."/>
            <person name="Waalkes A."/>
            <person name="Ramage E."/>
            <person name="Patwardhan R.P."/>
            <person name="Burton J.N."/>
            <person name="Adey A."/>
            <person name="Kumar A."/>
            <person name="Qiu R."/>
            <person name="Shendure J."/>
            <person name="Hall B."/>
        </authorList>
    </citation>
    <scope>NUCLEOTIDE SEQUENCE</scope>
    <source>
        <strain evidence="3">RSF 1966-606</strain>
    </source>
</reference>
<gene>
    <name evidence="3" type="ORF">C3L33_09593</name>
</gene>
<dbReference type="EMBL" id="QEFC01001261">
    <property type="protein sequence ID" value="KAE9458503.1"/>
    <property type="molecule type" value="Genomic_DNA"/>
</dbReference>
<dbReference type="InterPro" id="IPR011989">
    <property type="entry name" value="ARM-like"/>
</dbReference>
<dbReference type="AlphaFoldDB" id="A0A6A4LGX0"/>
<accession>A0A6A4LGX0</accession>
<evidence type="ECO:0000256" key="1">
    <source>
        <dbReference type="ARBA" id="ARBA00022737"/>
    </source>
</evidence>
<dbReference type="InterPro" id="IPR039852">
    <property type="entry name" value="CAND1/CAND2"/>
</dbReference>
<dbReference type="SUPFAM" id="SSF48371">
    <property type="entry name" value="ARM repeat"/>
    <property type="match status" value="1"/>
</dbReference>
<protein>
    <recommendedName>
        <fullName evidence="4">TATA-binding protein interacting (TIP20) domain-containing protein</fullName>
    </recommendedName>
</protein>
<feature type="non-terminal residue" evidence="3">
    <location>
        <position position="1"/>
    </location>
</feature>
<evidence type="ECO:0000256" key="2">
    <source>
        <dbReference type="ARBA" id="ARBA00022786"/>
    </source>
</evidence>
<dbReference type="OrthoDB" id="1930524at2759"/>
<comment type="caution">
    <text evidence="3">The sequence shown here is derived from an EMBL/GenBank/DDBJ whole genome shotgun (WGS) entry which is preliminary data.</text>
</comment>
<dbReference type="GO" id="GO:0010265">
    <property type="term" value="P:SCF complex assembly"/>
    <property type="evidence" value="ECO:0007669"/>
    <property type="project" value="InterPro"/>
</dbReference>